<reference evidence="3" key="1">
    <citation type="journal article" date="2020" name="bioRxiv">
        <title>Comparative genomics of Chlamydomonas.</title>
        <authorList>
            <person name="Craig R.J."/>
            <person name="Hasan A.R."/>
            <person name="Ness R.W."/>
            <person name="Keightley P.D."/>
        </authorList>
    </citation>
    <scope>NUCLEOTIDE SEQUENCE</scope>
    <source>
        <strain evidence="3">CCAP 11/173</strain>
    </source>
</reference>
<sequence length="823" mass="86793">MLRHALFCLAQSSAGAGGASAAQVVRAWLQRLTSSSLLRVLPVRLRARFYHDSAASLGPPQGGGQPQRPPAEIAAALVQSPARVLSWALRRAAADGLLSQADVTAVRVAYVCEQLARPAGGLPDFVRDCHPHLQHFSAAGISSPQLIRCLAAALRSCAGEGDSGWFLKLSFLGGYFAVCPPPAGGRVGIGCCSLDVVRSAVALAALGTPAGRGWDLFHRVRHCLAAVTSPQPVVEKLAAAMPHSPSLQPIFDVAGNWMLATACGWRVRDDLALEFPFDAYQRAHDAFLDGRPVAGRCIFADSASVTSFWPDLPNDAKIHAAVCHVAGGGGGGVAGGEAGGAFELLMQQGMVLAALHPDVSIPACVSLGVPWRVADIVSLPAAFPRRRRKGDPLECLAVVGTILGCVEGGSAGWCSSEGRLLAAADAILCADRSCCQRAAASSRPSPPATHYDPGTAERVLALALRTGSFSLLSLWRRRRPTTTDTAAAAGAAAARVPVRLWEPLLLGGELSLLRQVVLCGGVPADFCHFASACVQRYRGAAAGAGALEACRTVLGPLWSDRELALQGLAAFSAEHKRLREARHRKRLDRDLHMVWSELEQGYLRALWLTGPSRAPRGDGTGTGTGGGPSYKHVQASVRQGLAGFIAEAQEAHATAPPLLQPQPQQQRPAGYWPELVVGMVRADVEAATRQLGLQLEPHFAASTTSTSAAAAGSKRRKPPSAQLLGSSLQQVVNEFNRAAHAVARAPHSAFASDMASFLSQRSLAQVLLRPCNGACGRDADLRARCTEALAGPIQAWELRRHRCPQVAMLWRLVACCARQPAPQ</sequence>
<keyword evidence="4" id="KW-1185">Reference proteome</keyword>
<proteinExistence type="predicted"/>
<organism evidence="3 4">
    <name type="scientific">Chlamydomonas schloesseri</name>
    <dbReference type="NCBI Taxonomy" id="2026947"/>
    <lineage>
        <taxon>Eukaryota</taxon>
        <taxon>Viridiplantae</taxon>
        <taxon>Chlorophyta</taxon>
        <taxon>core chlorophytes</taxon>
        <taxon>Chlorophyceae</taxon>
        <taxon>CS clade</taxon>
        <taxon>Chlamydomonadales</taxon>
        <taxon>Chlamydomonadaceae</taxon>
        <taxon>Chlamydomonas</taxon>
    </lineage>
</organism>
<evidence type="ECO:0000313" key="3">
    <source>
        <dbReference type="EMBL" id="KAG2440385.1"/>
    </source>
</evidence>
<evidence type="ECO:0000256" key="2">
    <source>
        <dbReference type="SAM" id="SignalP"/>
    </source>
</evidence>
<evidence type="ECO:0000313" key="4">
    <source>
        <dbReference type="Proteomes" id="UP000613740"/>
    </source>
</evidence>
<dbReference type="OrthoDB" id="558133at2759"/>
<feature type="signal peptide" evidence="2">
    <location>
        <begin position="1"/>
        <end position="21"/>
    </location>
</feature>
<feature type="chain" id="PRO_5032840999" evidence="2">
    <location>
        <begin position="22"/>
        <end position="823"/>
    </location>
</feature>
<feature type="region of interest" description="Disordered" evidence="1">
    <location>
        <begin position="702"/>
        <end position="721"/>
    </location>
</feature>
<keyword evidence="2" id="KW-0732">Signal</keyword>
<protein>
    <submittedName>
        <fullName evidence="3">Uncharacterized protein</fullName>
    </submittedName>
</protein>
<gene>
    <name evidence="3" type="ORF">HYH02_010275</name>
</gene>
<feature type="compositionally biased region" description="Low complexity" evidence="1">
    <location>
        <begin position="702"/>
        <end position="711"/>
    </location>
</feature>
<dbReference type="AlphaFoldDB" id="A0A835TK96"/>
<comment type="caution">
    <text evidence="3">The sequence shown here is derived from an EMBL/GenBank/DDBJ whole genome shotgun (WGS) entry which is preliminary data.</text>
</comment>
<evidence type="ECO:0000256" key="1">
    <source>
        <dbReference type="SAM" id="MobiDB-lite"/>
    </source>
</evidence>
<dbReference type="EMBL" id="JAEHOD010000038">
    <property type="protein sequence ID" value="KAG2440385.1"/>
    <property type="molecule type" value="Genomic_DNA"/>
</dbReference>
<dbReference type="Proteomes" id="UP000613740">
    <property type="component" value="Unassembled WGS sequence"/>
</dbReference>
<accession>A0A835TK96</accession>
<name>A0A835TK96_9CHLO</name>